<dbReference type="Gene3D" id="3.40.1190.20">
    <property type="match status" value="1"/>
</dbReference>
<gene>
    <name evidence="7" type="ORF">K8V90_07810</name>
</gene>
<dbReference type="InterPro" id="IPR029056">
    <property type="entry name" value="Ribokinase-like"/>
</dbReference>
<evidence type="ECO:0000313" key="8">
    <source>
        <dbReference type="Proteomes" id="UP000776700"/>
    </source>
</evidence>
<protein>
    <recommendedName>
        <fullName evidence="1">pyridoxal kinase</fullName>
        <ecNumber evidence="1">2.7.1.35</ecNumber>
    </recommendedName>
</protein>
<dbReference type="EMBL" id="DYUB01000244">
    <property type="protein sequence ID" value="HJG96986.1"/>
    <property type="molecule type" value="Genomic_DNA"/>
</dbReference>
<dbReference type="EC" id="2.7.1.35" evidence="1"/>
<evidence type="ECO:0000256" key="1">
    <source>
        <dbReference type="ARBA" id="ARBA00012104"/>
    </source>
</evidence>
<dbReference type="InterPro" id="IPR004625">
    <property type="entry name" value="PyrdxlKinase"/>
</dbReference>
<accession>A0A921SZR7</accession>
<reference evidence="7" key="1">
    <citation type="journal article" date="2021" name="PeerJ">
        <title>Extensive microbial diversity within the chicken gut microbiome revealed by metagenomics and culture.</title>
        <authorList>
            <person name="Gilroy R."/>
            <person name="Ravi A."/>
            <person name="Getino M."/>
            <person name="Pursley I."/>
            <person name="Horton D.L."/>
            <person name="Alikhan N.F."/>
            <person name="Baker D."/>
            <person name="Gharbi K."/>
            <person name="Hall N."/>
            <person name="Watson M."/>
            <person name="Adriaenssens E.M."/>
            <person name="Foster-Nyarko E."/>
            <person name="Jarju S."/>
            <person name="Secka A."/>
            <person name="Antonio M."/>
            <person name="Oren A."/>
            <person name="Chaudhuri R.R."/>
            <person name="La Ragione R."/>
            <person name="Hildebrand F."/>
            <person name="Pallen M.J."/>
        </authorList>
    </citation>
    <scope>NUCLEOTIDE SEQUENCE</scope>
    <source>
        <strain evidence="7">1277</strain>
    </source>
</reference>
<dbReference type="PANTHER" id="PTHR10534:SF2">
    <property type="entry name" value="PYRIDOXAL KINASE"/>
    <property type="match status" value="1"/>
</dbReference>
<dbReference type="GO" id="GO:0005524">
    <property type="term" value="F:ATP binding"/>
    <property type="evidence" value="ECO:0007669"/>
    <property type="project" value="UniProtKB-KW"/>
</dbReference>
<dbReference type="NCBIfam" id="NF005491">
    <property type="entry name" value="PRK07105.1"/>
    <property type="match status" value="1"/>
</dbReference>
<evidence type="ECO:0000259" key="6">
    <source>
        <dbReference type="Pfam" id="PF08543"/>
    </source>
</evidence>
<proteinExistence type="predicted"/>
<keyword evidence="5" id="KW-0067">ATP-binding</keyword>
<feature type="domain" description="Pyridoxamine kinase/Phosphomethylpyrimidine kinase" evidence="6">
    <location>
        <begin position="64"/>
        <end position="254"/>
    </location>
</feature>
<evidence type="ECO:0000256" key="5">
    <source>
        <dbReference type="ARBA" id="ARBA00022840"/>
    </source>
</evidence>
<comment type="caution">
    <text evidence="7">The sequence shown here is derived from an EMBL/GenBank/DDBJ whole genome shotgun (WGS) entry which is preliminary data.</text>
</comment>
<dbReference type="GO" id="GO:0009443">
    <property type="term" value="P:pyridoxal 5'-phosphate salvage"/>
    <property type="evidence" value="ECO:0007669"/>
    <property type="project" value="InterPro"/>
</dbReference>
<dbReference type="Proteomes" id="UP000776700">
    <property type="component" value="Unassembled WGS sequence"/>
</dbReference>
<reference evidence="7" key="2">
    <citation type="submission" date="2021-09" db="EMBL/GenBank/DDBJ databases">
        <authorList>
            <person name="Gilroy R."/>
        </authorList>
    </citation>
    <scope>NUCLEOTIDE SEQUENCE</scope>
    <source>
        <strain evidence="7">1277</strain>
    </source>
</reference>
<keyword evidence="3" id="KW-0547">Nucleotide-binding</keyword>
<evidence type="ECO:0000256" key="2">
    <source>
        <dbReference type="ARBA" id="ARBA00022679"/>
    </source>
</evidence>
<sequence>MKKIAAINDLSGIGRCSLTVALPIISALKIQCCPFPTSILSSQTGYPKFSFLDLTNEMDNYCKVWKDLNVNFDCIYSGFLGSIAQIDIVSKFIKENPKAFIVVDPILGDNGSLYPIFNEESCLKIKELVKLSNLTTPNLTEACFLTGRDITKHDFSRSEIVEIAKDISNLGPDKVIITGILEGSNISNIAYDKISGEIFFTSIKYNNCSYSGTGDIFTSIVCAMICRGFNLEYCLNVATDFIYKVVKYTSKFNSDRNDGIIFEQFLSDLTKI</sequence>
<evidence type="ECO:0000256" key="3">
    <source>
        <dbReference type="ARBA" id="ARBA00022741"/>
    </source>
</evidence>
<dbReference type="AlphaFoldDB" id="A0A921SZR7"/>
<keyword evidence="4 7" id="KW-0418">Kinase</keyword>
<evidence type="ECO:0000313" key="7">
    <source>
        <dbReference type="EMBL" id="HJG96986.1"/>
    </source>
</evidence>
<dbReference type="PANTHER" id="PTHR10534">
    <property type="entry name" value="PYRIDOXAL KINASE"/>
    <property type="match status" value="1"/>
</dbReference>
<dbReference type="GO" id="GO:0005829">
    <property type="term" value="C:cytosol"/>
    <property type="evidence" value="ECO:0007669"/>
    <property type="project" value="TreeGrafter"/>
</dbReference>
<dbReference type="Pfam" id="PF08543">
    <property type="entry name" value="Phos_pyr_kin"/>
    <property type="match status" value="1"/>
</dbReference>
<organism evidence="7 8">
    <name type="scientific">Romboutsia timonensis</name>
    <dbReference type="NCBI Taxonomy" id="1776391"/>
    <lineage>
        <taxon>Bacteria</taxon>
        <taxon>Bacillati</taxon>
        <taxon>Bacillota</taxon>
        <taxon>Clostridia</taxon>
        <taxon>Peptostreptococcales</taxon>
        <taxon>Peptostreptococcaceae</taxon>
        <taxon>Romboutsia</taxon>
    </lineage>
</organism>
<dbReference type="SUPFAM" id="SSF53613">
    <property type="entry name" value="Ribokinase-like"/>
    <property type="match status" value="1"/>
</dbReference>
<name>A0A921SZR7_9FIRM</name>
<evidence type="ECO:0000256" key="4">
    <source>
        <dbReference type="ARBA" id="ARBA00022777"/>
    </source>
</evidence>
<dbReference type="GO" id="GO:0008478">
    <property type="term" value="F:pyridoxal kinase activity"/>
    <property type="evidence" value="ECO:0007669"/>
    <property type="project" value="UniProtKB-EC"/>
</dbReference>
<keyword evidence="2 7" id="KW-0808">Transferase</keyword>
<dbReference type="CDD" id="cd01173">
    <property type="entry name" value="pyridoxal_pyridoxamine_kinase"/>
    <property type="match status" value="1"/>
</dbReference>
<dbReference type="InterPro" id="IPR013749">
    <property type="entry name" value="PM/HMP-P_kinase-1"/>
</dbReference>